<dbReference type="Pfam" id="PF21982">
    <property type="entry name" value="RecX_HTH1"/>
    <property type="match status" value="1"/>
</dbReference>
<dbReference type="InterPro" id="IPR003783">
    <property type="entry name" value="Regulatory_RecX"/>
</dbReference>
<evidence type="ECO:0000313" key="9">
    <source>
        <dbReference type="EMBL" id="MBF9221485.1"/>
    </source>
</evidence>
<dbReference type="InterPro" id="IPR036388">
    <property type="entry name" value="WH-like_DNA-bd_sf"/>
</dbReference>
<evidence type="ECO:0000259" key="6">
    <source>
        <dbReference type="Pfam" id="PF02631"/>
    </source>
</evidence>
<evidence type="ECO:0000256" key="5">
    <source>
        <dbReference type="HAMAP-Rule" id="MF_01114"/>
    </source>
</evidence>
<feature type="domain" description="RecX third three-helical" evidence="7">
    <location>
        <begin position="110"/>
        <end position="157"/>
    </location>
</feature>
<evidence type="ECO:0000259" key="8">
    <source>
        <dbReference type="Pfam" id="PF21982"/>
    </source>
</evidence>
<dbReference type="EMBL" id="JADQDM010000004">
    <property type="protein sequence ID" value="MBF9221485.1"/>
    <property type="molecule type" value="Genomic_DNA"/>
</dbReference>
<dbReference type="Pfam" id="PF02631">
    <property type="entry name" value="RecX_HTH2"/>
    <property type="match status" value="1"/>
</dbReference>
<evidence type="ECO:0000256" key="4">
    <source>
        <dbReference type="ARBA" id="ARBA00022490"/>
    </source>
</evidence>
<evidence type="ECO:0000256" key="3">
    <source>
        <dbReference type="ARBA" id="ARBA00018111"/>
    </source>
</evidence>
<comment type="subcellular location">
    <subcellularLocation>
        <location evidence="1 5">Cytoplasm</location>
    </subcellularLocation>
</comment>
<protein>
    <recommendedName>
        <fullName evidence="3 5">Regulatory protein RecX</fullName>
    </recommendedName>
</protein>
<dbReference type="InterPro" id="IPR053926">
    <property type="entry name" value="RecX_HTH_1st"/>
</dbReference>
<dbReference type="PANTHER" id="PTHR33602">
    <property type="entry name" value="REGULATORY PROTEIN RECX FAMILY PROTEIN"/>
    <property type="match status" value="1"/>
</dbReference>
<evidence type="ECO:0000256" key="2">
    <source>
        <dbReference type="ARBA" id="ARBA00009695"/>
    </source>
</evidence>
<gene>
    <name evidence="5" type="primary">recX</name>
    <name evidence="9" type="ORF">I2H31_10255</name>
</gene>
<comment type="caution">
    <text evidence="9">The sequence shown here is derived from an EMBL/GenBank/DDBJ whole genome shotgun (WGS) entry which is preliminary data.</text>
</comment>
<evidence type="ECO:0000259" key="7">
    <source>
        <dbReference type="Pfam" id="PF21981"/>
    </source>
</evidence>
<dbReference type="RefSeq" id="WP_196292948.1">
    <property type="nucleotide sequence ID" value="NZ_JADQDM010000004.1"/>
</dbReference>
<feature type="domain" description="RecX second three-helical" evidence="6">
    <location>
        <begin position="63"/>
        <end position="102"/>
    </location>
</feature>
<accession>A0ABS0I3F7</accession>
<dbReference type="PANTHER" id="PTHR33602:SF1">
    <property type="entry name" value="REGULATORY PROTEIN RECX FAMILY PROTEIN"/>
    <property type="match status" value="1"/>
</dbReference>
<name>A0ABS0I3F7_9BACT</name>
<comment type="similarity">
    <text evidence="2 5">Belongs to the RecX family.</text>
</comment>
<keyword evidence="10" id="KW-1185">Reference proteome</keyword>
<reference evidence="9 10" key="1">
    <citation type="submission" date="2020-11" db="EMBL/GenBank/DDBJ databases">
        <authorList>
            <person name="Kim M.K."/>
        </authorList>
    </citation>
    <scope>NUCLEOTIDE SEQUENCE [LARGE SCALE GENOMIC DNA]</scope>
    <source>
        <strain evidence="9 10">BT662</strain>
    </source>
</reference>
<dbReference type="HAMAP" id="MF_01114">
    <property type="entry name" value="RecX"/>
    <property type="match status" value="1"/>
</dbReference>
<dbReference type="Proteomes" id="UP000618931">
    <property type="component" value="Unassembled WGS sequence"/>
</dbReference>
<proteinExistence type="inferred from homology"/>
<dbReference type="Pfam" id="PF21981">
    <property type="entry name" value="RecX_HTH3"/>
    <property type="match status" value="1"/>
</dbReference>
<dbReference type="Gene3D" id="1.10.10.10">
    <property type="entry name" value="Winged helix-like DNA-binding domain superfamily/Winged helix DNA-binding domain"/>
    <property type="match status" value="3"/>
</dbReference>
<feature type="domain" description="RecX first three-helical" evidence="8">
    <location>
        <begin position="17"/>
        <end position="56"/>
    </location>
</feature>
<evidence type="ECO:0000256" key="1">
    <source>
        <dbReference type="ARBA" id="ARBA00004496"/>
    </source>
</evidence>
<organism evidence="9 10">
    <name type="scientific">Hymenobacter ruricola</name>
    <dbReference type="NCBI Taxonomy" id="2791023"/>
    <lineage>
        <taxon>Bacteria</taxon>
        <taxon>Pseudomonadati</taxon>
        <taxon>Bacteroidota</taxon>
        <taxon>Cytophagia</taxon>
        <taxon>Cytophagales</taxon>
        <taxon>Hymenobacteraceae</taxon>
        <taxon>Hymenobacter</taxon>
    </lineage>
</organism>
<sequence>MFKNPDKAPKQYTPGEALQKIAAFCAYQERTQKEVEQKLRSYGLDEDEAGEIIIRLGREKLLDEERFAKAFVRGHYRQKKWGRRRIVQELKQKGISEYCIKSGLKEIDGEEYYQNLVDIMEKKDRQEKEKNPRVRRQKISQYLTGKGYEQDLIKIALDELGKAPEDEE</sequence>
<dbReference type="InterPro" id="IPR053925">
    <property type="entry name" value="RecX_HTH_3rd"/>
</dbReference>
<evidence type="ECO:0000313" key="10">
    <source>
        <dbReference type="Proteomes" id="UP000618931"/>
    </source>
</evidence>
<keyword evidence="4 5" id="KW-0963">Cytoplasm</keyword>
<dbReference type="InterPro" id="IPR053924">
    <property type="entry name" value="RecX_HTH_2nd"/>
</dbReference>
<comment type="function">
    <text evidence="5">Modulates RecA activity.</text>
</comment>